<gene>
    <name evidence="1" type="ORF">JSE7799_00741</name>
</gene>
<dbReference type="GO" id="GO:0004673">
    <property type="term" value="F:protein histidine kinase activity"/>
    <property type="evidence" value="ECO:0007669"/>
    <property type="project" value="UniProtKB-EC"/>
</dbReference>
<keyword evidence="1" id="KW-0808">Transferase</keyword>
<name>A0A0M7B9V0_9RHOB</name>
<keyword evidence="1" id="KW-0418">Kinase</keyword>
<dbReference type="STRING" id="313367.JSE7799_00741"/>
<protein>
    <submittedName>
        <fullName evidence="1">Blue-light-activated histidine kinase</fullName>
        <ecNumber evidence="1">2.7.13.3</ecNumber>
    </submittedName>
</protein>
<evidence type="ECO:0000313" key="2">
    <source>
        <dbReference type="Proteomes" id="UP000049455"/>
    </source>
</evidence>
<proteinExistence type="predicted"/>
<dbReference type="AlphaFoldDB" id="A0A0M7B9V0"/>
<dbReference type="RefSeq" id="WP_055662404.1">
    <property type="nucleotide sequence ID" value="NZ_CYPR01000043.1"/>
</dbReference>
<keyword evidence="2" id="KW-1185">Reference proteome</keyword>
<reference evidence="1 2" key="1">
    <citation type="submission" date="2015-09" db="EMBL/GenBank/DDBJ databases">
        <authorList>
            <person name="Jackson K.R."/>
            <person name="Lunt B.L."/>
            <person name="Fisher J.N.B."/>
            <person name="Gardner A.V."/>
            <person name="Bailey M.E."/>
            <person name="Deus L.M."/>
            <person name="Earl A.S."/>
            <person name="Gibby P.D."/>
            <person name="Hartmann K.A."/>
            <person name="Liu J.E."/>
            <person name="Manci A.M."/>
            <person name="Nielsen D.A."/>
            <person name="Solomon M.B."/>
            <person name="Breakwell D.P."/>
            <person name="Burnett S.H."/>
            <person name="Grose J.H."/>
        </authorList>
    </citation>
    <scope>NUCLEOTIDE SEQUENCE [LARGE SCALE GENOMIC DNA]</scope>
    <source>
        <strain evidence="1 2">CECT 7799</strain>
    </source>
</reference>
<evidence type="ECO:0000313" key="1">
    <source>
        <dbReference type="EMBL" id="CUH26598.1"/>
    </source>
</evidence>
<dbReference type="Proteomes" id="UP000049455">
    <property type="component" value="Unassembled WGS sequence"/>
</dbReference>
<accession>A0A0M7B9V0</accession>
<dbReference type="EC" id="2.7.13.3" evidence="1"/>
<organism evidence="1 2">
    <name type="scientific">Jannaschia seosinensis</name>
    <dbReference type="NCBI Taxonomy" id="313367"/>
    <lineage>
        <taxon>Bacteria</taxon>
        <taxon>Pseudomonadati</taxon>
        <taxon>Pseudomonadota</taxon>
        <taxon>Alphaproteobacteria</taxon>
        <taxon>Rhodobacterales</taxon>
        <taxon>Roseobacteraceae</taxon>
        <taxon>Jannaschia</taxon>
    </lineage>
</organism>
<sequence length="82" mass="9140">MDVSWRFEAAPGDDAGKVFRLTWNESGGPRVEPPSHQAFGKRMLERGIARELDGEVRLDDRPDGLVCEMIFPEGEMVSDACC</sequence>
<dbReference type="EMBL" id="CYPR01000043">
    <property type="protein sequence ID" value="CUH26598.1"/>
    <property type="molecule type" value="Genomic_DNA"/>
</dbReference>